<dbReference type="Gene3D" id="3.10.450.50">
    <property type="match status" value="1"/>
</dbReference>
<dbReference type="Proteomes" id="UP001055658">
    <property type="component" value="Chromosome"/>
</dbReference>
<dbReference type="Pfam" id="PF12680">
    <property type="entry name" value="SnoaL_2"/>
    <property type="match status" value="1"/>
</dbReference>
<keyword evidence="3" id="KW-1185">Reference proteome</keyword>
<accession>A0ABY4VH23</accession>
<dbReference type="InterPro" id="IPR037401">
    <property type="entry name" value="SnoaL-like"/>
</dbReference>
<evidence type="ECO:0000259" key="1">
    <source>
        <dbReference type="Pfam" id="PF12680"/>
    </source>
</evidence>
<evidence type="ECO:0000313" key="2">
    <source>
        <dbReference type="EMBL" id="USD21234.1"/>
    </source>
</evidence>
<sequence>MSEQEERLVTVWETHTAAEFELKDADAAIATMTDNPVLIHVPVNTGATGKEPLRNFYRDIFIPQMPADVSLELLTRTVGKHRVIDEFILHLTHSLRMDWFAPGIEATGRKLSVPHVAVIDFDGDKISSEHIYWDQASVLKQMGFLDNQLPIIGKSQCERLLNANAPANELIP</sequence>
<evidence type="ECO:0000313" key="3">
    <source>
        <dbReference type="Proteomes" id="UP001055658"/>
    </source>
</evidence>
<dbReference type="InterPro" id="IPR032710">
    <property type="entry name" value="NTF2-like_dom_sf"/>
</dbReference>
<dbReference type="PANTHER" id="PTHR38436">
    <property type="entry name" value="POLYKETIDE CYCLASE SNOAL-LIKE DOMAIN"/>
    <property type="match status" value="1"/>
</dbReference>
<dbReference type="SUPFAM" id="SSF54427">
    <property type="entry name" value="NTF2-like"/>
    <property type="match status" value="1"/>
</dbReference>
<gene>
    <name evidence="2" type="ORF">MJO52_19570</name>
</gene>
<dbReference type="RefSeq" id="WP_252083633.1">
    <property type="nucleotide sequence ID" value="NZ_CP092418.1"/>
</dbReference>
<dbReference type="EMBL" id="CP092418">
    <property type="protein sequence ID" value="USD21234.1"/>
    <property type="molecule type" value="Genomic_DNA"/>
</dbReference>
<feature type="domain" description="SnoaL-like" evidence="1">
    <location>
        <begin position="19"/>
        <end position="127"/>
    </location>
</feature>
<reference evidence="2" key="1">
    <citation type="submission" date="2022-02" db="EMBL/GenBank/DDBJ databases">
        <title>Coral-associated bacteria.</title>
        <authorList>
            <person name="Tang K."/>
            <person name="Wang X."/>
        </authorList>
    </citation>
    <scope>NUCLEOTIDE SEQUENCE</scope>
    <source>
        <strain evidence="2">SCSIO 43006</strain>
    </source>
</reference>
<protein>
    <submittedName>
        <fullName evidence="2">Nuclear transport factor 2 family protein</fullName>
    </submittedName>
</protein>
<proteinExistence type="predicted"/>
<organism evidence="2 3">
    <name type="scientific">Microbulbifer variabilis</name>
    <dbReference type="NCBI Taxonomy" id="266805"/>
    <lineage>
        <taxon>Bacteria</taxon>
        <taxon>Pseudomonadati</taxon>
        <taxon>Pseudomonadota</taxon>
        <taxon>Gammaproteobacteria</taxon>
        <taxon>Cellvibrionales</taxon>
        <taxon>Microbulbiferaceae</taxon>
        <taxon>Microbulbifer</taxon>
    </lineage>
</organism>
<dbReference type="InterPro" id="IPR009959">
    <property type="entry name" value="Cyclase_SnoaL-like"/>
</dbReference>
<name>A0ABY4VH23_9GAMM</name>
<dbReference type="PANTHER" id="PTHR38436:SF3">
    <property type="entry name" value="CARBOXYMETHYLENEBUTENOLIDASE-RELATED"/>
    <property type="match status" value="1"/>
</dbReference>